<name>A0ABT0L7Z6_9GAMM</name>
<sequence>MNGGIGGVRLESLEEPAQVSKRPLVQTPLTQVNLGSESFVSSGSSALVHVPSLEAKQSHKQARLLHADFLNSVLKDNHKSEGWFSKMMGRWDRKYSVSRFEPTPNEPKKVVKSITLPGFSSDPLQAKLAK</sequence>
<gene>
    <name evidence="1" type="ORF">L2764_04005</name>
</gene>
<keyword evidence="2" id="KW-1185">Reference proteome</keyword>
<evidence type="ECO:0000313" key="1">
    <source>
        <dbReference type="EMBL" id="MCL1123669.1"/>
    </source>
</evidence>
<comment type="caution">
    <text evidence="1">The sequence shown here is derived from an EMBL/GenBank/DDBJ whole genome shotgun (WGS) entry which is preliminary data.</text>
</comment>
<protein>
    <submittedName>
        <fullName evidence="1">Uncharacterized protein</fullName>
    </submittedName>
</protein>
<organism evidence="1 2">
    <name type="scientific">Shewanella surugensis</name>
    <dbReference type="NCBI Taxonomy" id="212020"/>
    <lineage>
        <taxon>Bacteria</taxon>
        <taxon>Pseudomonadati</taxon>
        <taxon>Pseudomonadota</taxon>
        <taxon>Gammaproteobacteria</taxon>
        <taxon>Alteromonadales</taxon>
        <taxon>Shewanellaceae</taxon>
        <taxon>Shewanella</taxon>
    </lineage>
</organism>
<dbReference type="EMBL" id="JAKIKS010000010">
    <property type="protein sequence ID" value="MCL1123669.1"/>
    <property type="molecule type" value="Genomic_DNA"/>
</dbReference>
<accession>A0ABT0L7Z6</accession>
<dbReference type="RefSeq" id="WP_248938956.1">
    <property type="nucleotide sequence ID" value="NZ_JAKIKS010000010.1"/>
</dbReference>
<dbReference type="Proteomes" id="UP001203423">
    <property type="component" value="Unassembled WGS sequence"/>
</dbReference>
<reference evidence="1 2" key="1">
    <citation type="submission" date="2022-01" db="EMBL/GenBank/DDBJ databases">
        <title>Whole genome-based taxonomy of the Shewanellaceae.</title>
        <authorList>
            <person name="Martin-Rodriguez A.J."/>
        </authorList>
    </citation>
    <scope>NUCLEOTIDE SEQUENCE [LARGE SCALE GENOMIC DNA]</scope>
    <source>
        <strain evidence="1 2">DSM 17177</strain>
    </source>
</reference>
<proteinExistence type="predicted"/>
<evidence type="ECO:0000313" key="2">
    <source>
        <dbReference type="Proteomes" id="UP001203423"/>
    </source>
</evidence>